<accession>A0AA36CX81</accession>
<dbReference type="Proteomes" id="UP001177023">
    <property type="component" value="Unassembled WGS sequence"/>
</dbReference>
<evidence type="ECO:0000256" key="1">
    <source>
        <dbReference type="SAM" id="MobiDB-lite"/>
    </source>
</evidence>
<dbReference type="AlphaFoldDB" id="A0AA36CX81"/>
<feature type="non-terminal residue" evidence="3">
    <location>
        <position position="1"/>
    </location>
</feature>
<proteinExistence type="predicted"/>
<feature type="compositionally biased region" description="Polar residues" evidence="1">
    <location>
        <begin position="252"/>
        <end position="268"/>
    </location>
</feature>
<keyword evidence="2" id="KW-0472">Membrane</keyword>
<comment type="caution">
    <text evidence="3">The sequence shown here is derived from an EMBL/GenBank/DDBJ whole genome shotgun (WGS) entry which is preliminary data.</text>
</comment>
<reference evidence="3" key="1">
    <citation type="submission" date="2023-06" db="EMBL/GenBank/DDBJ databases">
        <authorList>
            <person name="Delattre M."/>
        </authorList>
    </citation>
    <scope>NUCLEOTIDE SEQUENCE</scope>
    <source>
        <strain evidence="3">AF72</strain>
    </source>
</reference>
<evidence type="ECO:0000256" key="2">
    <source>
        <dbReference type="SAM" id="Phobius"/>
    </source>
</evidence>
<feature type="compositionally biased region" description="Basic residues" evidence="1">
    <location>
        <begin position="101"/>
        <end position="116"/>
    </location>
</feature>
<dbReference type="EMBL" id="CATQJA010002648">
    <property type="protein sequence ID" value="CAJ0577033.1"/>
    <property type="molecule type" value="Genomic_DNA"/>
</dbReference>
<protein>
    <submittedName>
        <fullName evidence="3">Uncharacterized protein</fullName>
    </submittedName>
</protein>
<keyword evidence="4" id="KW-1185">Reference proteome</keyword>
<evidence type="ECO:0000313" key="4">
    <source>
        <dbReference type="Proteomes" id="UP001177023"/>
    </source>
</evidence>
<name>A0AA36CX81_9BILA</name>
<gene>
    <name evidence="3" type="ORF">MSPICULIGERA_LOCUS15312</name>
</gene>
<sequence length="268" mass="29293">MLYPPNQPVYHHLGISNSFSTGVLRKIGFVLLIVALVAVAARKSWIEPQNGHISRPSRYGRDASVECPSDRPFVCDALDELGQEYPPWLKKDGGKQDFAKKKLRWKRSDKRSRQKRQGTPLPSVIYPRCIKTDGLPEGQRAIVEADELLDCAKNPFYKQFGAMALTVSKLPPCSDVDQNQKFCVVTRQTATPTLPPTTVTPEEPEQLGLFLGIGAAVLIAGLLVVGVIYLLKSGGRKKAEDEPAVDPKSESSDNSQAATPNQAEPTGA</sequence>
<keyword evidence="2" id="KW-0812">Transmembrane</keyword>
<feature type="transmembrane region" description="Helical" evidence="2">
    <location>
        <begin position="207"/>
        <end position="231"/>
    </location>
</feature>
<keyword evidence="2" id="KW-1133">Transmembrane helix</keyword>
<evidence type="ECO:0000313" key="3">
    <source>
        <dbReference type="EMBL" id="CAJ0577033.1"/>
    </source>
</evidence>
<feature type="region of interest" description="Disordered" evidence="1">
    <location>
        <begin position="235"/>
        <end position="268"/>
    </location>
</feature>
<feature type="region of interest" description="Disordered" evidence="1">
    <location>
        <begin position="100"/>
        <end position="121"/>
    </location>
</feature>
<organism evidence="3 4">
    <name type="scientific">Mesorhabditis spiculigera</name>
    <dbReference type="NCBI Taxonomy" id="96644"/>
    <lineage>
        <taxon>Eukaryota</taxon>
        <taxon>Metazoa</taxon>
        <taxon>Ecdysozoa</taxon>
        <taxon>Nematoda</taxon>
        <taxon>Chromadorea</taxon>
        <taxon>Rhabditida</taxon>
        <taxon>Rhabditina</taxon>
        <taxon>Rhabditomorpha</taxon>
        <taxon>Rhabditoidea</taxon>
        <taxon>Rhabditidae</taxon>
        <taxon>Mesorhabditinae</taxon>
        <taxon>Mesorhabditis</taxon>
    </lineage>
</organism>
<feature type="compositionally biased region" description="Basic and acidic residues" evidence="1">
    <location>
        <begin position="237"/>
        <end position="251"/>
    </location>
</feature>